<evidence type="ECO:0000256" key="2">
    <source>
        <dbReference type="ARBA" id="ARBA00022732"/>
    </source>
</evidence>
<reference evidence="5 6" key="1">
    <citation type="submission" date="2023-08" db="EMBL/GenBank/DDBJ databases">
        <authorList>
            <person name="Beyer A.R."/>
            <person name="Cuttino I."/>
            <person name="Clifton D.R."/>
            <person name="Poitier J.S."/>
            <person name="White J."/>
            <person name="Ko C."/>
            <person name="Russell D.A."/>
            <person name="Jacobs-Sera D."/>
            <person name="Hatfull G.F."/>
        </authorList>
    </citation>
    <scope>NUCLEOTIDE SEQUENCE [LARGE SCALE GENOMIC DNA]</scope>
</reference>
<dbReference type="Proteomes" id="UP001304441">
    <property type="component" value="Segment"/>
</dbReference>
<dbReference type="GO" id="GO:0098015">
    <property type="term" value="C:virus tail"/>
    <property type="evidence" value="ECO:0007669"/>
    <property type="project" value="UniProtKB-KW"/>
</dbReference>
<keyword evidence="2" id="KW-1227">Viral tail protein</keyword>
<sequence>MAVSNTPRFGLKKYSAGGDPHPTRDEHNAMIEAIETQAARYAGGATASRPAPGKGGTFYRDTEAARVYLDDGAGWVDISTNGGGGAGAPVAVGGAGSEGTSDRGARADHTHALALATAAVSGAMSSADKSKLDGATAAATAGRLVVRDAAGRVAVAAPSAAGDAATKGYVDTETGKRALSAHTHSADDVVSGVLDPARLPSATTATPGALSAADKAKLDAATAAATPNTLVMLDGAGRTQVAAPSASADTANKGYVDQQVNTRAPSVHTHAWADVTGKPSTFAPSAHGHSWGEISGTPATYAPSAHSHGWAEITGKPTTFSPTAHTHLWADLTDAPSTFPPSAHSHSAADITSGVLAVARLPLATQSAAGAMSAADKDKLDSATNGAWASTLVMRDTGGRFNSQRPTAADHVATKDFCDDNTNTRATWSEFDKRITRGGAYTHIKSPDGGTIFALNDSGTIGSSNIYNTNAATGSYRALWINSSGVMGYNLSSRKFKTNERDYDVPLSLLETVRPKWYNLKSDVEELGDAAPDRVNFIAEDLHDAGLSEYVDYEGGTGLREDAQTINEQLMVNALWSICRQQQEQIVALTDAVRGLGGAV</sequence>
<evidence type="ECO:0000259" key="4">
    <source>
        <dbReference type="PROSITE" id="PS51688"/>
    </source>
</evidence>
<comment type="subcellular location">
    <subcellularLocation>
        <location evidence="1">Virion</location>
    </subcellularLocation>
</comment>
<dbReference type="InterPro" id="IPR030392">
    <property type="entry name" value="S74_ICA"/>
</dbReference>
<evidence type="ECO:0000256" key="1">
    <source>
        <dbReference type="ARBA" id="ARBA00004328"/>
    </source>
</evidence>
<keyword evidence="2" id="KW-0946">Virion</keyword>
<evidence type="ECO:0000256" key="3">
    <source>
        <dbReference type="SAM" id="MobiDB-lite"/>
    </source>
</evidence>
<feature type="domain" description="Peptidase S74" evidence="4">
    <location>
        <begin position="492"/>
        <end position="593"/>
    </location>
</feature>
<dbReference type="EMBL" id="OR521058">
    <property type="protein sequence ID" value="WNO25845.1"/>
    <property type="molecule type" value="Genomic_DNA"/>
</dbReference>
<organism evidence="5 6">
    <name type="scientific">Arthrobacter phage Altadena</name>
    <dbReference type="NCBI Taxonomy" id="3059064"/>
    <lineage>
        <taxon>Viruses</taxon>
        <taxon>Duplodnaviria</taxon>
        <taxon>Heunggongvirae</taxon>
        <taxon>Uroviricota</taxon>
        <taxon>Caudoviricetes</taxon>
        <taxon>Berryhillviridae</taxon>
        <taxon>Altadenavirus</taxon>
        <taxon>Altadenavirus altadena</taxon>
    </lineage>
</organism>
<evidence type="ECO:0000313" key="6">
    <source>
        <dbReference type="Proteomes" id="UP001304441"/>
    </source>
</evidence>
<evidence type="ECO:0000313" key="5">
    <source>
        <dbReference type="EMBL" id="WNO25845.1"/>
    </source>
</evidence>
<proteinExistence type="predicted"/>
<keyword evidence="6" id="KW-1185">Reference proteome</keyword>
<gene>
    <name evidence="5" type="primary">23</name>
    <name evidence="5" type="ORF">SEA_ALTADENA_23</name>
</gene>
<protein>
    <submittedName>
        <fullName evidence="5">Minor tail protein</fullName>
    </submittedName>
</protein>
<accession>A0AA96KHL7</accession>
<dbReference type="PROSITE" id="PS51688">
    <property type="entry name" value="ICA"/>
    <property type="match status" value="1"/>
</dbReference>
<feature type="region of interest" description="Disordered" evidence="3">
    <location>
        <begin position="1"/>
        <end position="22"/>
    </location>
</feature>
<name>A0AA96KHL7_9CAUD</name>